<name>A0A2P2GPS7_STREW</name>
<evidence type="ECO:0000313" key="2">
    <source>
        <dbReference type="Proteomes" id="UP000265325"/>
    </source>
</evidence>
<protein>
    <submittedName>
        <fullName evidence="1">Uncharacterized protein</fullName>
    </submittedName>
</protein>
<proteinExistence type="predicted"/>
<gene>
    <name evidence="1" type="ORF">VO63_12570</name>
</gene>
<keyword evidence="2" id="KW-1185">Reference proteome</keyword>
<reference evidence="1 2" key="1">
    <citation type="submission" date="2015-05" db="EMBL/GenBank/DDBJ databases">
        <title>Draft Genome assembly of Streptomyces showdoensis.</title>
        <authorList>
            <person name="Thapa K.K."/>
            <person name="Metsa-Ketela M."/>
        </authorList>
    </citation>
    <scope>NUCLEOTIDE SEQUENCE [LARGE SCALE GENOMIC DNA]</scope>
    <source>
        <strain evidence="1 2">ATCC 15227</strain>
    </source>
</reference>
<organism evidence="1 2">
    <name type="scientific">Streptomyces showdoensis</name>
    <dbReference type="NCBI Taxonomy" id="68268"/>
    <lineage>
        <taxon>Bacteria</taxon>
        <taxon>Bacillati</taxon>
        <taxon>Actinomycetota</taxon>
        <taxon>Actinomycetes</taxon>
        <taxon>Kitasatosporales</taxon>
        <taxon>Streptomycetaceae</taxon>
        <taxon>Streptomyces</taxon>
    </lineage>
</organism>
<dbReference type="AlphaFoldDB" id="A0A2P2GPS7"/>
<evidence type="ECO:0000313" key="1">
    <source>
        <dbReference type="EMBL" id="KKZ73498.1"/>
    </source>
</evidence>
<comment type="caution">
    <text evidence="1">The sequence shown here is derived from an EMBL/GenBank/DDBJ whole genome shotgun (WGS) entry which is preliminary data.</text>
</comment>
<sequence>MGDFRVSREMPFVEWRNPAIGADVYARCTTPRGEVTLIRERGPRTHPEDHAYAVESWTVSLRDGETALKVYRLVPEPLPMRGRIRQGCEGEVDGEPFRFTGTSAIRRSRRSVTYEGPTIDVRIVPRAFSLRLVEQGEEIGFRSFSNQWELPNPSDHAVLAVCLFEWAGLEDLLRTPVLRDL</sequence>
<dbReference type="Proteomes" id="UP000265325">
    <property type="component" value="Unassembled WGS sequence"/>
</dbReference>
<accession>A0A2P2GPS7</accession>
<dbReference type="EMBL" id="LAQS01000016">
    <property type="protein sequence ID" value="KKZ73498.1"/>
    <property type="molecule type" value="Genomic_DNA"/>
</dbReference>